<reference evidence="7" key="1">
    <citation type="submission" date="2021-06" db="EMBL/GenBank/DDBJ databases">
        <title>Description of novel taxa of the family Lachnospiraceae.</title>
        <authorList>
            <person name="Chaplin A.V."/>
            <person name="Sokolova S.R."/>
            <person name="Pikina A.P."/>
            <person name="Korzhanova M."/>
            <person name="Belova V."/>
            <person name="Korostin D."/>
            <person name="Efimov B.A."/>
        </authorList>
    </citation>
    <scope>NUCLEOTIDE SEQUENCE</scope>
    <source>
        <strain evidence="7">ASD5720</strain>
    </source>
</reference>
<keyword evidence="2" id="KW-1003">Cell membrane</keyword>
<keyword evidence="8" id="KW-1185">Reference proteome</keyword>
<keyword evidence="5 6" id="KW-0472">Membrane</keyword>
<keyword evidence="7" id="KW-0969">Cilium</keyword>
<evidence type="ECO:0000313" key="7">
    <source>
        <dbReference type="EMBL" id="MBU9739375.1"/>
    </source>
</evidence>
<gene>
    <name evidence="7" type="ORF">KTH89_22840</name>
</gene>
<protein>
    <submittedName>
        <fullName evidence="7">Flagellar biosynthetic protein FliO</fullName>
    </submittedName>
</protein>
<comment type="subcellular location">
    <subcellularLocation>
        <location evidence="1">Cell membrane</location>
    </subcellularLocation>
</comment>
<dbReference type="Proteomes" id="UP000712157">
    <property type="component" value="Unassembled WGS sequence"/>
</dbReference>
<keyword evidence="3 6" id="KW-0812">Transmembrane</keyword>
<keyword evidence="7" id="KW-0966">Cell projection</keyword>
<evidence type="ECO:0000313" key="8">
    <source>
        <dbReference type="Proteomes" id="UP000712157"/>
    </source>
</evidence>
<evidence type="ECO:0000256" key="4">
    <source>
        <dbReference type="ARBA" id="ARBA00022989"/>
    </source>
</evidence>
<feature type="transmembrane region" description="Helical" evidence="6">
    <location>
        <begin position="6"/>
        <end position="26"/>
    </location>
</feature>
<organism evidence="7 8">
    <name type="scientific">Diplocloster agilis</name>
    <dbReference type="NCBI Taxonomy" id="2850323"/>
    <lineage>
        <taxon>Bacteria</taxon>
        <taxon>Bacillati</taxon>
        <taxon>Bacillota</taxon>
        <taxon>Clostridia</taxon>
        <taxon>Lachnospirales</taxon>
        <taxon>Lachnospiraceae</taxon>
        <taxon>Diplocloster</taxon>
    </lineage>
</organism>
<evidence type="ECO:0000256" key="1">
    <source>
        <dbReference type="ARBA" id="ARBA00004236"/>
    </source>
</evidence>
<dbReference type="EMBL" id="JAHQCW010000057">
    <property type="protein sequence ID" value="MBU9739375.1"/>
    <property type="molecule type" value="Genomic_DNA"/>
</dbReference>
<evidence type="ECO:0000256" key="3">
    <source>
        <dbReference type="ARBA" id="ARBA00022692"/>
    </source>
</evidence>
<evidence type="ECO:0000256" key="6">
    <source>
        <dbReference type="SAM" id="Phobius"/>
    </source>
</evidence>
<dbReference type="AlphaFoldDB" id="A0A949K5C0"/>
<keyword evidence="4 6" id="KW-1133">Transmembrane helix</keyword>
<dbReference type="GO" id="GO:0044781">
    <property type="term" value="P:bacterial-type flagellum organization"/>
    <property type="evidence" value="ECO:0007669"/>
    <property type="project" value="InterPro"/>
</dbReference>
<comment type="caution">
    <text evidence="7">The sequence shown here is derived from an EMBL/GenBank/DDBJ whole genome shotgun (WGS) entry which is preliminary data.</text>
</comment>
<dbReference type="InterPro" id="IPR022781">
    <property type="entry name" value="Flagellar_biosynth_FliO"/>
</dbReference>
<name>A0A949K5C0_9FIRM</name>
<dbReference type="RefSeq" id="WP_238723243.1">
    <property type="nucleotide sequence ID" value="NZ_JAHQCW010000057.1"/>
</dbReference>
<sequence>MLELILKLFIYLVVLVGVLYLAYITTKFVAKGAGPKGMSGNIQILEKTPLGRDSCLLIVQVQERYLLLGVTPSGIEKLQELDHYEPKKSVTAADSDFAKLLAGRLKDGKDKLLNGKKSGGSNQ</sequence>
<keyword evidence="7" id="KW-0282">Flagellum</keyword>
<accession>A0A949K5C0</accession>
<dbReference type="GO" id="GO:0016020">
    <property type="term" value="C:membrane"/>
    <property type="evidence" value="ECO:0007669"/>
    <property type="project" value="InterPro"/>
</dbReference>
<dbReference type="Pfam" id="PF04347">
    <property type="entry name" value="FliO"/>
    <property type="match status" value="1"/>
</dbReference>
<evidence type="ECO:0000256" key="5">
    <source>
        <dbReference type="ARBA" id="ARBA00023136"/>
    </source>
</evidence>
<evidence type="ECO:0000256" key="2">
    <source>
        <dbReference type="ARBA" id="ARBA00022475"/>
    </source>
</evidence>
<proteinExistence type="predicted"/>